<comment type="similarity">
    <text evidence="1">Belongs to the P-Pant transferase superfamily. Gsp/Sfp/HetI/AcpT family.</text>
</comment>
<feature type="domain" description="4'-phosphopantetheinyl transferase" evidence="4">
    <location>
        <begin position="86"/>
        <end position="182"/>
    </location>
</feature>
<dbReference type="PANTHER" id="PTHR12215:SF10">
    <property type="entry name" value="L-AMINOADIPATE-SEMIALDEHYDE DEHYDROGENASE-PHOSPHOPANTETHEINYL TRANSFERASE"/>
    <property type="match status" value="1"/>
</dbReference>
<dbReference type="GO" id="GO:0016740">
    <property type="term" value="F:transferase activity"/>
    <property type="evidence" value="ECO:0007669"/>
    <property type="project" value="UniProtKB-KW"/>
</dbReference>
<dbReference type="Proteomes" id="UP001233535">
    <property type="component" value="Unassembled WGS sequence"/>
</dbReference>
<evidence type="ECO:0000259" key="4">
    <source>
        <dbReference type="Pfam" id="PF01648"/>
    </source>
</evidence>
<organism evidence="5 6">
    <name type="scientific">Lysobacter arvi</name>
    <dbReference type="NCBI Taxonomy" id="3038776"/>
    <lineage>
        <taxon>Bacteria</taxon>
        <taxon>Pseudomonadati</taxon>
        <taxon>Pseudomonadota</taxon>
        <taxon>Gammaproteobacteria</taxon>
        <taxon>Lysobacterales</taxon>
        <taxon>Lysobacteraceae</taxon>
        <taxon>Lysobacter</taxon>
    </lineage>
</organism>
<dbReference type="SUPFAM" id="SSF56214">
    <property type="entry name" value="4'-phosphopantetheinyl transferase"/>
    <property type="match status" value="2"/>
</dbReference>
<sequence length="210" mass="23260">MSLTAPPTADPGPVRWAWRPHAPRQPAEPLARQWLAAELGADADALPLSRDHRGRPRLQGAFAGWDCNWSHSGDGLLVALGRGVRLGIDLERVRPRARALDLAQRFFTAPELAWLHAASSAAVRDHGFLRLWCAKEAVLKAHGHGISFGLHRLRFAESPDGLRLVECDAELGQAEDWSLTELHPAPDYLGALAWKRRDPGREFRDPHEPA</sequence>
<evidence type="ECO:0000313" key="6">
    <source>
        <dbReference type="Proteomes" id="UP001233535"/>
    </source>
</evidence>
<evidence type="ECO:0000256" key="1">
    <source>
        <dbReference type="ARBA" id="ARBA00010990"/>
    </source>
</evidence>
<evidence type="ECO:0000256" key="2">
    <source>
        <dbReference type="ARBA" id="ARBA00022679"/>
    </source>
</evidence>
<dbReference type="EMBL" id="JARUHG010000008">
    <property type="protein sequence ID" value="MDR0184797.1"/>
    <property type="molecule type" value="Genomic_DNA"/>
</dbReference>
<dbReference type="PANTHER" id="PTHR12215">
    <property type="entry name" value="PHOSPHOPANTETHEINE TRANSFERASE"/>
    <property type="match status" value="1"/>
</dbReference>
<evidence type="ECO:0000313" key="5">
    <source>
        <dbReference type="EMBL" id="MDR0184797.1"/>
    </source>
</evidence>
<dbReference type="InterPro" id="IPR050559">
    <property type="entry name" value="P-Pant_transferase_sf"/>
</dbReference>
<keyword evidence="2 5" id="KW-0808">Transferase</keyword>
<keyword evidence="6" id="KW-1185">Reference proteome</keyword>
<reference evidence="5 6" key="1">
    <citation type="submission" date="2023-04" db="EMBL/GenBank/DDBJ databases">
        <title>Lysobacter sp. strain UC isolated from soil sample.</title>
        <authorList>
            <person name="Choksket S."/>
            <person name="Harshvardhan F."/>
            <person name="Rana R."/>
            <person name="Patil P.B."/>
            <person name="Korpole S."/>
        </authorList>
    </citation>
    <scope>NUCLEOTIDE SEQUENCE [LARGE SCALE GENOMIC DNA]</scope>
    <source>
        <strain evidence="5 6">UC</strain>
    </source>
</reference>
<dbReference type="Pfam" id="PF01648">
    <property type="entry name" value="ACPS"/>
    <property type="match status" value="1"/>
</dbReference>
<accession>A0ABU1CIL5</accession>
<dbReference type="InterPro" id="IPR008278">
    <property type="entry name" value="4-PPantetheinyl_Trfase_dom"/>
</dbReference>
<feature type="region of interest" description="Disordered" evidence="3">
    <location>
        <begin position="1"/>
        <end position="20"/>
    </location>
</feature>
<protein>
    <submittedName>
        <fullName evidence="5">4'-phosphopantetheinyl transferase superfamily protein</fullName>
    </submittedName>
</protein>
<comment type="caution">
    <text evidence="5">The sequence shown here is derived from an EMBL/GenBank/DDBJ whole genome shotgun (WGS) entry which is preliminary data.</text>
</comment>
<dbReference type="InterPro" id="IPR037143">
    <property type="entry name" value="4-PPantetheinyl_Trfase_dom_sf"/>
</dbReference>
<proteinExistence type="inferred from homology"/>
<dbReference type="Gene3D" id="3.90.470.20">
    <property type="entry name" value="4'-phosphopantetheinyl transferase domain"/>
    <property type="match status" value="2"/>
</dbReference>
<evidence type="ECO:0000256" key="3">
    <source>
        <dbReference type="SAM" id="MobiDB-lite"/>
    </source>
</evidence>
<gene>
    <name evidence="5" type="ORF">P8609_17715</name>
</gene>
<name>A0ABU1CIL5_9GAMM</name>